<evidence type="ECO:0000313" key="9">
    <source>
        <dbReference type="EMBL" id="KAG0021182.1"/>
    </source>
</evidence>
<reference evidence="9" key="1">
    <citation type="journal article" date="2020" name="Fungal Divers.">
        <title>Resolving the Mortierellaceae phylogeny through synthesis of multi-gene phylogenetics and phylogenomics.</title>
        <authorList>
            <person name="Vandepol N."/>
            <person name="Liber J."/>
            <person name="Desiro A."/>
            <person name="Na H."/>
            <person name="Kennedy M."/>
            <person name="Barry K."/>
            <person name="Grigoriev I.V."/>
            <person name="Miller A.N."/>
            <person name="O'Donnell K."/>
            <person name="Stajich J.E."/>
            <person name="Bonito G."/>
        </authorList>
    </citation>
    <scope>NUCLEOTIDE SEQUENCE</scope>
    <source>
        <strain evidence="9">NRRL 2769</strain>
    </source>
</reference>
<dbReference type="GO" id="GO:0004035">
    <property type="term" value="F:alkaline phosphatase activity"/>
    <property type="evidence" value="ECO:0007669"/>
    <property type="project" value="TreeGrafter"/>
</dbReference>
<dbReference type="GO" id="GO:0046872">
    <property type="term" value="F:metal ion binding"/>
    <property type="evidence" value="ECO:0007669"/>
    <property type="project" value="UniProtKB-KW"/>
</dbReference>
<evidence type="ECO:0000256" key="2">
    <source>
        <dbReference type="ARBA" id="ARBA00050247"/>
    </source>
</evidence>
<name>A0A9P6N2A9_9FUNG</name>
<evidence type="ECO:0000313" key="10">
    <source>
        <dbReference type="Proteomes" id="UP000703661"/>
    </source>
</evidence>
<comment type="cofactor">
    <cofactor evidence="8">
        <name>Mg(2+)</name>
        <dbReference type="ChEBI" id="CHEBI:18420"/>
    </cofactor>
    <text evidence="8">Divalent metal ions. Mg(2+) is the most effective.</text>
</comment>
<keyword evidence="8" id="KW-0479">Metal-binding</keyword>
<protein>
    <recommendedName>
        <fullName evidence="4 5">4-nitrophenylphosphatase</fullName>
        <shortName evidence="5">PNPPase</shortName>
        <ecNumber evidence="3 5">3.1.3.41</ecNumber>
    </recommendedName>
</protein>
<dbReference type="EC" id="3.1.3.41" evidence="3 5"/>
<dbReference type="InterPro" id="IPR006357">
    <property type="entry name" value="HAD-SF_hydro_IIA"/>
</dbReference>
<feature type="binding site" evidence="8">
    <location>
        <position position="251"/>
    </location>
    <ligand>
        <name>Mg(2+)</name>
        <dbReference type="ChEBI" id="CHEBI:18420"/>
    </ligand>
</feature>
<keyword evidence="8" id="KW-0460">Magnesium</keyword>
<evidence type="ECO:0000256" key="8">
    <source>
        <dbReference type="PIRSR" id="PIRSR000915-3"/>
    </source>
</evidence>
<dbReference type="SUPFAM" id="SSF56784">
    <property type="entry name" value="HAD-like"/>
    <property type="match status" value="1"/>
</dbReference>
<dbReference type="InterPro" id="IPR036412">
    <property type="entry name" value="HAD-like_sf"/>
</dbReference>
<dbReference type="PANTHER" id="PTHR19288:SF46">
    <property type="entry name" value="HALOACID DEHALOGENASE-LIKE HYDROLASE DOMAIN-CONTAINING PROTEIN 2"/>
    <property type="match status" value="1"/>
</dbReference>
<dbReference type="FunFam" id="3.40.50.1000:FF:000039">
    <property type="entry name" value="Phosphoglycolate phosphatase"/>
    <property type="match status" value="1"/>
</dbReference>
<keyword evidence="10" id="KW-1185">Reference proteome</keyword>
<dbReference type="GO" id="GO:0005737">
    <property type="term" value="C:cytoplasm"/>
    <property type="evidence" value="ECO:0007669"/>
    <property type="project" value="TreeGrafter"/>
</dbReference>
<dbReference type="AlphaFoldDB" id="A0A9P6N2A9"/>
<evidence type="ECO:0000256" key="7">
    <source>
        <dbReference type="PIRSR" id="PIRSR000915-2"/>
    </source>
</evidence>
<feature type="active site" description="Nucleophile" evidence="6">
    <location>
        <position position="30"/>
    </location>
</feature>
<dbReference type="InterPro" id="IPR023214">
    <property type="entry name" value="HAD_sf"/>
</dbReference>
<comment type="caution">
    <text evidence="9">The sequence shown here is derived from an EMBL/GenBank/DDBJ whole genome shotgun (WGS) entry which is preliminary data.</text>
</comment>
<dbReference type="Pfam" id="PF13344">
    <property type="entry name" value="Hydrolase_6"/>
    <property type="match status" value="1"/>
</dbReference>
<evidence type="ECO:0000256" key="5">
    <source>
        <dbReference type="PIRNR" id="PIRNR000915"/>
    </source>
</evidence>
<organism evidence="9 10">
    <name type="scientific">Entomortierella chlamydospora</name>
    <dbReference type="NCBI Taxonomy" id="101097"/>
    <lineage>
        <taxon>Eukaryota</taxon>
        <taxon>Fungi</taxon>
        <taxon>Fungi incertae sedis</taxon>
        <taxon>Mucoromycota</taxon>
        <taxon>Mortierellomycotina</taxon>
        <taxon>Mortierellomycetes</taxon>
        <taxon>Mortierellales</taxon>
        <taxon>Mortierellaceae</taxon>
        <taxon>Entomortierella</taxon>
    </lineage>
</organism>
<dbReference type="EMBL" id="JAAAID010000174">
    <property type="protein sequence ID" value="KAG0021182.1"/>
    <property type="molecule type" value="Genomic_DNA"/>
</dbReference>
<evidence type="ECO:0000256" key="4">
    <source>
        <dbReference type="ARBA" id="ARBA00069197"/>
    </source>
</evidence>
<sequence>MISSAPTPKKLTSIEEYKAFLDKYDTFLLDCDGVLWHSNTVIDGVLETVKFLRENGKRLVFVTNNSTLSRPNYVKKFERLGIQATEKDIFSSAFATAVYLRNILNFPKDKRVYVIGESGIVDELKEVGIETTGSSDDNGVTMTHADFGTIEDDPTIGAVVSGFDINLNYSKLAKAFKYLHNKDDVPFILTNDDATFPSISGHYPGTGALAQPLVFALGRQPLVMGKPNKPMLDCFFSNYHTDPARTCMVGDRLDTDIDFGAQGNIDTLMVLTGVSTEKEALDPEQPIKPTYIIQSFGEFAKLA</sequence>
<dbReference type="NCBIfam" id="TIGR01460">
    <property type="entry name" value="HAD-SF-IIA"/>
    <property type="match status" value="1"/>
</dbReference>
<dbReference type="PANTHER" id="PTHR19288">
    <property type="entry name" value="4-NITROPHENYLPHOSPHATASE-RELATED"/>
    <property type="match status" value="1"/>
</dbReference>
<comment type="catalytic activity">
    <reaction evidence="2 5">
        <text>4-nitrophenyl phosphate + H2O = 4-nitrophenol + phosphate + H(+)</text>
        <dbReference type="Rhea" id="RHEA:21664"/>
        <dbReference type="ChEBI" id="CHEBI:15377"/>
        <dbReference type="ChEBI" id="CHEBI:15378"/>
        <dbReference type="ChEBI" id="CHEBI:43474"/>
        <dbReference type="ChEBI" id="CHEBI:57917"/>
        <dbReference type="ChEBI" id="CHEBI:61146"/>
        <dbReference type="EC" id="3.1.3.41"/>
    </reaction>
</comment>
<feature type="binding site" evidence="8">
    <location>
        <position position="30"/>
    </location>
    <ligand>
        <name>Mg(2+)</name>
        <dbReference type="ChEBI" id="CHEBI:18420"/>
    </ligand>
</feature>
<dbReference type="Proteomes" id="UP000703661">
    <property type="component" value="Unassembled WGS sequence"/>
</dbReference>
<evidence type="ECO:0000256" key="6">
    <source>
        <dbReference type="PIRSR" id="PIRSR000915-1"/>
    </source>
</evidence>
<feature type="active site" description="Proton donor" evidence="6">
    <location>
        <position position="32"/>
    </location>
</feature>
<dbReference type="NCBIfam" id="TIGR01452">
    <property type="entry name" value="PGP_euk"/>
    <property type="match status" value="1"/>
</dbReference>
<accession>A0A9P6N2A9</accession>
<dbReference type="OrthoDB" id="413953at2759"/>
<dbReference type="PIRSF" id="PIRSF000915">
    <property type="entry name" value="PGP-type_phosphatase"/>
    <property type="match status" value="1"/>
</dbReference>
<dbReference type="Gene3D" id="3.40.50.1000">
    <property type="entry name" value="HAD superfamily/HAD-like"/>
    <property type="match status" value="2"/>
</dbReference>
<dbReference type="GO" id="GO:0008967">
    <property type="term" value="F:phosphoglycolate phosphatase activity"/>
    <property type="evidence" value="ECO:0007669"/>
    <property type="project" value="TreeGrafter"/>
</dbReference>
<gene>
    <name evidence="9" type="ORF">BGZ80_002897</name>
</gene>
<proteinExistence type="predicted"/>
<keyword evidence="1 5" id="KW-0378">Hydrolase</keyword>
<dbReference type="Pfam" id="PF13242">
    <property type="entry name" value="Hydrolase_like"/>
    <property type="match status" value="1"/>
</dbReference>
<dbReference type="InterPro" id="IPR006349">
    <property type="entry name" value="PGP_euk"/>
</dbReference>
<evidence type="ECO:0000256" key="1">
    <source>
        <dbReference type="ARBA" id="ARBA00022801"/>
    </source>
</evidence>
<feature type="binding site" evidence="7">
    <location>
        <position position="226"/>
    </location>
    <ligand>
        <name>substrate</name>
    </ligand>
</feature>
<evidence type="ECO:0000256" key="3">
    <source>
        <dbReference type="ARBA" id="ARBA00066659"/>
    </source>
</evidence>
<feature type="binding site" evidence="8">
    <location>
        <position position="32"/>
    </location>
    <ligand>
        <name>Mg(2+)</name>
        <dbReference type="ChEBI" id="CHEBI:18420"/>
    </ligand>
</feature>